<keyword evidence="2" id="KW-1185">Reference proteome</keyword>
<proteinExistence type="predicted"/>
<evidence type="ECO:0000313" key="1">
    <source>
        <dbReference type="EMBL" id="QQC67842.1"/>
    </source>
</evidence>
<accession>A0A7T4N9S2</accession>
<dbReference type="AlphaFoldDB" id="A0A7T4N9S2"/>
<gene>
    <name evidence="1" type="ORF">I6I06_21680</name>
</gene>
<reference evidence="1 2" key="1">
    <citation type="submission" date="2020-12" db="EMBL/GenBank/DDBJ databases">
        <title>FDA dAtabase for Regulatory Grade micrObial Sequences (FDA-ARGOS): Supporting development and validation of Infectious Disease Dx tests.</title>
        <authorList>
            <person name="Nelson B."/>
            <person name="Plummer A."/>
            <person name="Tallon L."/>
            <person name="Sadzewicz L."/>
            <person name="Zhao X."/>
            <person name="Boylan J."/>
            <person name="Ott S."/>
            <person name="Bowen H."/>
            <person name="Vavikolanu K."/>
            <person name="Mehta A."/>
            <person name="Aluvathingal J."/>
            <person name="Nadendla S."/>
            <person name="Myers T."/>
            <person name="Yan Y."/>
            <person name="Sichtig H."/>
        </authorList>
    </citation>
    <scope>NUCLEOTIDE SEQUENCE [LARGE SCALE GENOMIC DNA]</scope>
    <source>
        <strain evidence="1 2">FDAARGOS_1049</strain>
    </source>
</reference>
<evidence type="ECO:0000313" key="2">
    <source>
        <dbReference type="Proteomes" id="UP000595610"/>
    </source>
</evidence>
<dbReference type="RefSeq" id="WP_042328072.1">
    <property type="nucleotide sequence ID" value="NZ_CP066076.1"/>
</dbReference>
<dbReference type="EMBL" id="CP066076">
    <property type="protein sequence ID" value="QQC67842.1"/>
    <property type="molecule type" value="Genomic_DNA"/>
</dbReference>
<organism evidence="1 2">
    <name type="scientific">Paraburkholderia ginsengisoli</name>
    <dbReference type="NCBI Taxonomy" id="311231"/>
    <lineage>
        <taxon>Bacteria</taxon>
        <taxon>Pseudomonadati</taxon>
        <taxon>Pseudomonadota</taxon>
        <taxon>Betaproteobacteria</taxon>
        <taxon>Burkholderiales</taxon>
        <taxon>Burkholderiaceae</taxon>
        <taxon>Paraburkholderia</taxon>
    </lineage>
</organism>
<name>A0A7T4N9S2_9BURK</name>
<sequence length="67" mass="7285">MQTCPLLRASLRDESRETARRVSSTGVNARAHGGLAMAATLLGWLGWRALQDLLNAIPDSNDDFGLF</sequence>
<dbReference type="KEGG" id="pgis:I6I06_21680"/>
<protein>
    <submittedName>
        <fullName evidence="1">Uncharacterized protein</fullName>
    </submittedName>
</protein>
<dbReference type="Proteomes" id="UP000595610">
    <property type="component" value="Chromosome 2"/>
</dbReference>